<feature type="transmembrane region" description="Helical" evidence="8">
    <location>
        <begin position="112"/>
        <end position="133"/>
    </location>
</feature>
<evidence type="ECO:0000256" key="4">
    <source>
        <dbReference type="ARBA" id="ARBA00022519"/>
    </source>
</evidence>
<feature type="transmembrane region" description="Helical" evidence="8">
    <location>
        <begin position="140"/>
        <end position="159"/>
    </location>
</feature>
<keyword evidence="7 8" id="KW-0472">Membrane</keyword>
<keyword evidence="5 8" id="KW-0812">Transmembrane</keyword>
<evidence type="ECO:0000256" key="5">
    <source>
        <dbReference type="ARBA" id="ARBA00022692"/>
    </source>
</evidence>
<name>A0A8J3IVP8_9ACTN</name>
<keyword evidence="6 8" id="KW-1133">Transmembrane helix</keyword>
<reference evidence="9" key="1">
    <citation type="submission" date="2021-01" db="EMBL/GenBank/DDBJ databases">
        <title>Whole genome shotgun sequence of Actinocatenispora rupis NBRC 107355.</title>
        <authorList>
            <person name="Komaki H."/>
            <person name="Tamura T."/>
        </authorList>
    </citation>
    <scope>NUCLEOTIDE SEQUENCE</scope>
    <source>
        <strain evidence="9">NBRC 107355</strain>
    </source>
</reference>
<keyword evidence="3" id="KW-1003">Cell membrane</keyword>
<feature type="transmembrane region" description="Helical" evidence="8">
    <location>
        <begin position="60"/>
        <end position="79"/>
    </location>
</feature>
<dbReference type="AlphaFoldDB" id="A0A8J3IVP8"/>
<dbReference type="Pfam" id="PF02653">
    <property type="entry name" value="BPD_transp_2"/>
    <property type="match status" value="1"/>
</dbReference>
<accession>A0A8J3IVP8</accession>
<comment type="caution">
    <text evidence="9">The sequence shown here is derived from an EMBL/GenBank/DDBJ whole genome shotgun (WGS) entry which is preliminary data.</text>
</comment>
<dbReference type="InterPro" id="IPR001851">
    <property type="entry name" value="ABC_transp_permease"/>
</dbReference>
<proteinExistence type="predicted"/>
<protein>
    <submittedName>
        <fullName evidence="9">L-arabinose ABC transporter permease</fullName>
    </submittedName>
</protein>
<dbReference type="PANTHER" id="PTHR32196">
    <property type="entry name" value="ABC TRANSPORTER PERMEASE PROTEIN YPHD-RELATED-RELATED"/>
    <property type="match status" value="1"/>
</dbReference>
<sequence length="340" mass="34568">MPTTLAAPPRNRVPVVGLAARAAGAVGKQNLGLLAGLVLLLAVIRTQTDRVFITGNLLDIGVAISILGILSVAQMIVIVSGGLDISIGSTASLCGVAVALLLKHHAGTPTAIVLALAVGLAAGALNGAVIVFLRLNPIITTLASFSAFAGLSLVLSHGLDVPATSHFFDVIATESVAGIPYPLLFLLLFGLATHLMLRYTVIGRHVYAMGSNPDAARNTGINLAAYKMGIYLFAGLAGAIGGIMTVARDSLAQANTAGADLGLTAITAALLGGAALTGGRGAVPGALLGVLILGVLDNGLILMQIEPFYSQIAIGVLLVLAVSLQQSRLMERLGRRGRKQ</sequence>
<dbReference type="RefSeq" id="WP_203654453.1">
    <property type="nucleotide sequence ID" value="NZ_BAAAZM010000010.1"/>
</dbReference>
<dbReference type="PANTHER" id="PTHR32196:SF21">
    <property type="entry name" value="ABC TRANSPORTER PERMEASE PROTEIN YPHD-RELATED"/>
    <property type="match status" value="1"/>
</dbReference>
<evidence type="ECO:0000256" key="3">
    <source>
        <dbReference type="ARBA" id="ARBA00022475"/>
    </source>
</evidence>
<feature type="transmembrane region" description="Helical" evidence="8">
    <location>
        <begin position="228"/>
        <end position="247"/>
    </location>
</feature>
<dbReference type="Proteomes" id="UP000612808">
    <property type="component" value="Unassembled WGS sequence"/>
</dbReference>
<organism evidence="9 10">
    <name type="scientific">Actinocatenispora rupis</name>
    <dbReference type="NCBI Taxonomy" id="519421"/>
    <lineage>
        <taxon>Bacteria</taxon>
        <taxon>Bacillati</taxon>
        <taxon>Actinomycetota</taxon>
        <taxon>Actinomycetes</taxon>
        <taxon>Micromonosporales</taxon>
        <taxon>Micromonosporaceae</taxon>
        <taxon>Actinocatenispora</taxon>
    </lineage>
</organism>
<feature type="transmembrane region" description="Helical" evidence="8">
    <location>
        <begin position="283"/>
        <end position="302"/>
    </location>
</feature>
<keyword evidence="2" id="KW-0813">Transport</keyword>
<dbReference type="CDD" id="cd06579">
    <property type="entry name" value="TM_PBP1_transp_AraH_like"/>
    <property type="match status" value="1"/>
</dbReference>
<comment type="subcellular location">
    <subcellularLocation>
        <location evidence="1">Cell membrane</location>
        <topology evidence="1">Multi-pass membrane protein</topology>
    </subcellularLocation>
</comment>
<evidence type="ECO:0000313" key="9">
    <source>
        <dbReference type="EMBL" id="GID09593.1"/>
    </source>
</evidence>
<dbReference type="GO" id="GO:0005886">
    <property type="term" value="C:plasma membrane"/>
    <property type="evidence" value="ECO:0007669"/>
    <property type="project" value="UniProtKB-SubCell"/>
</dbReference>
<evidence type="ECO:0000256" key="2">
    <source>
        <dbReference type="ARBA" id="ARBA00022448"/>
    </source>
</evidence>
<gene>
    <name evidence="9" type="primary">araH</name>
    <name evidence="9" type="ORF">Aru02nite_04820</name>
</gene>
<keyword evidence="10" id="KW-1185">Reference proteome</keyword>
<evidence type="ECO:0000256" key="1">
    <source>
        <dbReference type="ARBA" id="ARBA00004651"/>
    </source>
</evidence>
<feature type="transmembrane region" description="Helical" evidence="8">
    <location>
        <begin position="179"/>
        <end position="197"/>
    </location>
</feature>
<feature type="transmembrane region" description="Helical" evidence="8">
    <location>
        <begin position="308"/>
        <end position="329"/>
    </location>
</feature>
<evidence type="ECO:0000256" key="8">
    <source>
        <dbReference type="SAM" id="Phobius"/>
    </source>
</evidence>
<feature type="transmembrane region" description="Helical" evidence="8">
    <location>
        <begin position="259"/>
        <end position="276"/>
    </location>
</feature>
<dbReference type="EMBL" id="BOMB01000001">
    <property type="protein sequence ID" value="GID09593.1"/>
    <property type="molecule type" value="Genomic_DNA"/>
</dbReference>
<dbReference type="GO" id="GO:0022857">
    <property type="term" value="F:transmembrane transporter activity"/>
    <property type="evidence" value="ECO:0007669"/>
    <property type="project" value="InterPro"/>
</dbReference>
<evidence type="ECO:0000256" key="6">
    <source>
        <dbReference type="ARBA" id="ARBA00022989"/>
    </source>
</evidence>
<evidence type="ECO:0000256" key="7">
    <source>
        <dbReference type="ARBA" id="ARBA00023136"/>
    </source>
</evidence>
<keyword evidence="4" id="KW-0997">Cell inner membrane</keyword>
<feature type="transmembrane region" description="Helical" evidence="8">
    <location>
        <begin position="31"/>
        <end position="48"/>
    </location>
</feature>
<evidence type="ECO:0000313" key="10">
    <source>
        <dbReference type="Proteomes" id="UP000612808"/>
    </source>
</evidence>